<organism evidence="1 2">
    <name type="scientific">Vibrio genomosp. F10 str. ZF-129</name>
    <dbReference type="NCBI Taxonomy" id="1187848"/>
    <lineage>
        <taxon>Bacteria</taxon>
        <taxon>Pseudomonadati</taxon>
        <taxon>Pseudomonadota</taxon>
        <taxon>Gammaproteobacteria</taxon>
        <taxon>Vibrionales</taxon>
        <taxon>Vibrionaceae</taxon>
        <taxon>Vibrio</taxon>
    </lineage>
</organism>
<dbReference type="AlphaFoldDB" id="A0A1E5BFZ7"/>
<reference evidence="1 2" key="1">
    <citation type="journal article" date="2012" name="Science">
        <title>Ecological populations of bacteria act as socially cohesive units of antibiotic production and resistance.</title>
        <authorList>
            <person name="Cordero O.X."/>
            <person name="Wildschutte H."/>
            <person name="Kirkup B."/>
            <person name="Proehl S."/>
            <person name="Ngo L."/>
            <person name="Hussain F."/>
            <person name="Le Roux F."/>
            <person name="Mincer T."/>
            <person name="Polz M.F."/>
        </authorList>
    </citation>
    <scope>NUCLEOTIDE SEQUENCE [LARGE SCALE GENOMIC DNA]</scope>
    <source>
        <strain evidence="1 2">ZF-129</strain>
    </source>
</reference>
<dbReference type="STRING" id="1187848.A1QO_07385"/>
<protein>
    <submittedName>
        <fullName evidence="1">Uncharacterized protein</fullName>
    </submittedName>
</protein>
<dbReference type="RefSeq" id="WP_017034216.1">
    <property type="nucleotide sequence ID" value="NZ_AJYQ02000089.1"/>
</dbReference>
<dbReference type="Proteomes" id="UP000094741">
    <property type="component" value="Unassembled WGS sequence"/>
</dbReference>
<dbReference type="EMBL" id="AJYQ02000089">
    <property type="protein sequence ID" value="OEE34650.1"/>
    <property type="molecule type" value="Genomic_DNA"/>
</dbReference>
<accession>A0A1E5BFZ7</accession>
<gene>
    <name evidence="1" type="ORF">A1QO_07385</name>
</gene>
<dbReference type="eggNOG" id="COG0834">
    <property type="taxonomic scope" value="Bacteria"/>
</dbReference>
<evidence type="ECO:0000313" key="2">
    <source>
        <dbReference type="Proteomes" id="UP000094741"/>
    </source>
</evidence>
<comment type="caution">
    <text evidence="1">The sequence shown here is derived from an EMBL/GenBank/DDBJ whole genome shotgun (WGS) entry which is preliminary data.</text>
</comment>
<evidence type="ECO:0000313" key="1">
    <source>
        <dbReference type="EMBL" id="OEE34650.1"/>
    </source>
</evidence>
<proteinExistence type="predicted"/>
<sequence>MISTSSVPFNRYHLPLSIAICVLKEGELYYAFNKDVDTNLIDELQQAIDKVKTSINDSGINQYDAIINKYQ</sequence>
<name>A0A1E5BFZ7_9VIBR</name>